<reference evidence="2" key="1">
    <citation type="journal article" date="2020" name="mSystems">
        <title>Genome- and Community-Level Interaction Insights into Carbon Utilization and Element Cycling Functions of Hydrothermarchaeota in Hydrothermal Sediment.</title>
        <authorList>
            <person name="Zhou Z."/>
            <person name="Liu Y."/>
            <person name="Xu W."/>
            <person name="Pan J."/>
            <person name="Luo Z.H."/>
            <person name="Li M."/>
        </authorList>
    </citation>
    <scope>NUCLEOTIDE SEQUENCE [LARGE SCALE GENOMIC DNA]</scope>
    <source>
        <strain evidence="2">SpSt-1056</strain>
    </source>
</reference>
<dbReference type="SUPFAM" id="SSF54913">
    <property type="entry name" value="GlnB-like"/>
    <property type="match status" value="1"/>
</dbReference>
<organism evidence="2">
    <name type="scientific">Caldiarchaeum subterraneum</name>
    <dbReference type="NCBI Taxonomy" id="311458"/>
    <lineage>
        <taxon>Archaea</taxon>
        <taxon>Nitrososphaerota</taxon>
        <taxon>Candidatus Caldarchaeales</taxon>
        <taxon>Candidatus Caldarchaeaceae</taxon>
        <taxon>Candidatus Caldarchaeum</taxon>
    </lineage>
</organism>
<comment type="similarity">
    <text evidence="1">Belongs to the CutA family.</text>
</comment>
<dbReference type="InterPro" id="IPR004323">
    <property type="entry name" value="Ion_tolerance_CutA"/>
</dbReference>
<evidence type="ECO:0000313" key="2">
    <source>
        <dbReference type="EMBL" id="HHK69152.1"/>
    </source>
</evidence>
<dbReference type="PANTHER" id="PTHR23419">
    <property type="entry name" value="DIVALENT CATION TOLERANCE CUTA-RELATED"/>
    <property type="match status" value="1"/>
</dbReference>
<dbReference type="GO" id="GO:0010038">
    <property type="term" value="P:response to metal ion"/>
    <property type="evidence" value="ECO:0007669"/>
    <property type="project" value="InterPro"/>
</dbReference>
<gene>
    <name evidence="2" type="ORF">ENM11_08430</name>
</gene>
<dbReference type="InterPro" id="IPR011322">
    <property type="entry name" value="N-reg_PII-like_a/b"/>
</dbReference>
<name>A0A7C5QFG4_CALS0</name>
<dbReference type="Pfam" id="PF03091">
    <property type="entry name" value="CutA1"/>
    <property type="match status" value="1"/>
</dbReference>
<accession>A0A7C5QFG4</accession>
<dbReference type="InterPro" id="IPR015867">
    <property type="entry name" value="N-reg_PII/ATP_PRibTrfase_C"/>
</dbReference>
<protein>
    <submittedName>
        <fullName evidence="2">Divalent-cation tolerance protein CutA</fullName>
    </submittedName>
</protein>
<dbReference type="AlphaFoldDB" id="A0A7C5QFG4"/>
<evidence type="ECO:0000256" key="1">
    <source>
        <dbReference type="ARBA" id="ARBA00010169"/>
    </source>
</evidence>
<proteinExistence type="inferred from homology"/>
<sequence length="102" mass="11703">MAVLLVTYPRDKDYAGWCRSLVERRLAACINLVGVNSVYRWDNSVVEDGEVLLLIKTSEEKVQQLKETIALEHPYKIPEIVELKPADVNKPYLQWVLDSTQS</sequence>
<comment type="caution">
    <text evidence="2">The sequence shown here is derived from an EMBL/GenBank/DDBJ whole genome shotgun (WGS) entry which is preliminary data.</text>
</comment>
<dbReference type="EMBL" id="DRWN01000069">
    <property type="protein sequence ID" value="HHK69152.1"/>
    <property type="molecule type" value="Genomic_DNA"/>
</dbReference>
<dbReference type="Gene3D" id="3.30.70.120">
    <property type="match status" value="1"/>
</dbReference>
<dbReference type="GO" id="GO:0005507">
    <property type="term" value="F:copper ion binding"/>
    <property type="evidence" value="ECO:0007669"/>
    <property type="project" value="TreeGrafter"/>
</dbReference>
<dbReference type="PANTHER" id="PTHR23419:SF8">
    <property type="entry name" value="FI09726P"/>
    <property type="match status" value="1"/>
</dbReference>